<reference evidence="4" key="1">
    <citation type="submission" date="2021-01" db="EMBL/GenBank/DDBJ databases">
        <authorList>
            <person name="Corre E."/>
            <person name="Pelletier E."/>
            <person name="Niang G."/>
            <person name="Scheremetjew M."/>
            <person name="Finn R."/>
            <person name="Kale V."/>
            <person name="Holt S."/>
            <person name="Cochrane G."/>
            <person name="Meng A."/>
            <person name="Brown T."/>
            <person name="Cohen L."/>
        </authorList>
    </citation>
    <scope>NUCLEOTIDE SEQUENCE</scope>
    <source>
        <strain evidence="4">PLY182g</strain>
    </source>
</reference>
<protein>
    <recommendedName>
        <fullName evidence="1">COMM domain-containing protein 5</fullName>
    </recommendedName>
</protein>
<sequence length="204" mass="22656">MSAFYPISYEAQLALRQLPQLERIDELLAAALRYACGSAPTARTLEQLVQVTGLEHERIGTIFTGLHWLLRACMRSGLKAKPLAVELEELRVHAPFVAPIIAAAESGRDVLCETTGSSRALTRGKHAGGLPTLRSMRWRLDVPISTELLPKVLRPHLTLHFTLTDGTEVSFHASKQRFDELRYTVAKLLVSLQEVQTRLPPLAT</sequence>
<dbReference type="InterPro" id="IPR017920">
    <property type="entry name" value="COMM"/>
</dbReference>
<dbReference type="PROSITE" id="PS51269">
    <property type="entry name" value="COMM"/>
    <property type="match status" value="1"/>
</dbReference>
<proteinExistence type="inferred from homology"/>
<dbReference type="PANTHER" id="PTHR15666">
    <property type="entry name" value="COMM DOMAIN CONTAINING PROTEIN 5"/>
    <property type="match status" value="1"/>
</dbReference>
<accession>A0A7S0L3G0</accession>
<evidence type="ECO:0000259" key="3">
    <source>
        <dbReference type="PROSITE" id="PS51269"/>
    </source>
</evidence>
<evidence type="ECO:0000256" key="1">
    <source>
        <dbReference type="ARBA" id="ARBA00016556"/>
    </source>
</evidence>
<dbReference type="EMBL" id="HBEY01009150">
    <property type="protein sequence ID" value="CAD8601077.1"/>
    <property type="molecule type" value="Transcribed_RNA"/>
</dbReference>
<dbReference type="GO" id="GO:0005634">
    <property type="term" value="C:nucleus"/>
    <property type="evidence" value="ECO:0007669"/>
    <property type="project" value="TreeGrafter"/>
</dbReference>
<comment type="similarity">
    <text evidence="2">Belongs to the COMM domain-containing protein 5 family.</text>
</comment>
<dbReference type="Pfam" id="PF07258">
    <property type="entry name" value="COMM_domain"/>
    <property type="match status" value="1"/>
</dbReference>
<evidence type="ECO:0000313" key="4">
    <source>
        <dbReference type="EMBL" id="CAD8601077.1"/>
    </source>
</evidence>
<evidence type="ECO:0000256" key="2">
    <source>
        <dbReference type="ARBA" id="ARBA00093452"/>
    </source>
</evidence>
<dbReference type="PANTHER" id="PTHR15666:SF1">
    <property type="entry name" value="COMM DOMAIN-CONTAINING PROTEIN 5"/>
    <property type="match status" value="1"/>
</dbReference>
<dbReference type="AlphaFoldDB" id="A0A7S0L3G0"/>
<feature type="domain" description="COMM" evidence="3">
    <location>
        <begin position="132"/>
        <end position="196"/>
    </location>
</feature>
<name>A0A7S0L3G0_9EUKA</name>
<organism evidence="4">
    <name type="scientific">Coccolithus braarudii</name>
    <dbReference type="NCBI Taxonomy" id="221442"/>
    <lineage>
        <taxon>Eukaryota</taxon>
        <taxon>Haptista</taxon>
        <taxon>Haptophyta</taxon>
        <taxon>Prymnesiophyceae</taxon>
        <taxon>Coccolithales</taxon>
        <taxon>Coccolithaceae</taxon>
        <taxon>Coccolithus</taxon>
    </lineage>
</organism>
<gene>
    <name evidence="4" type="ORF">CPEL01642_LOCUS4407</name>
</gene>
<dbReference type="InterPro" id="IPR037357">
    <property type="entry name" value="COMMD5"/>
</dbReference>